<keyword evidence="7" id="KW-0325">Glycoprotein</keyword>
<dbReference type="GO" id="GO:0071555">
    <property type="term" value="P:cell wall organization"/>
    <property type="evidence" value="ECO:0007669"/>
    <property type="project" value="UniProtKB-KW"/>
</dbReference>
<accession>A0A9W4K8J0</accession>
<evidence type="ECO:0000256" key="12">
    <source>
        <dbReference type="ARBA" id="ARBA00037278"/>
    </source>
</evidence>
<comment type="subcellular location">
    <subcellularLocation>
        <location evidence="1">Secreted</location>
    </subcellularLocation>
</comment>
<evidence type="ECO:0000313" key="16">
    <source>
        <dbReference type="EMBL" id="CAG8896796.1"/>
    </source>
</evidence>
<evidence type="ECO:0000256" key="10">
    <source>
        <dbReference type="ARBA" id="ARBA00023316"/>
    </source>
</evidence>
<dbReference type="AlphaFoldDB" id="A0A9W4K8J0"/>
<keyword evidence="6 14" id="KW-0378">Hydrolase</keyword>
<evidence type="ECO:0000256" key="7">
    <source>
        <dbReference type="ARBA" id="ARBA00023180"/>
    </source>
</evidence>
<evidence type="ECO:0000256" key="2">
    <source>
        <dbReference type="ARBA" id="ARBA00008834"/>
    </source>
</evidence>
<comment type="function">
    <text evidence="12">Pectinolytic enzyme involved in the degradation of xylogalacturonan (xga), a galacturonan backbone heavily substituted with xylose, and which is one important component of the hairy regions of pectin. Activity requires a galacturonic acid backbone substituted with xylose.</text>
</comment>
<dbReference type="SUPFAM" id="SSF51126">
    <property type="entry name" value="Pectin lyase-like"/>
    <property type="match status" value="1"/>
</dbReference>
<dbReference type="Pfam" id="PF00295">
    <property type="entry name" value="Glyco_hydro_28"/>
    <property type="match status" value="1"/>
</dbReference>
<dbReference type="OrthoDB" id="187139at2759"/>
<keyword evidence="9 14" id="KW-0326">Glycosidase</keyword>
<evidence type="ECO:0000256" key="14">
    <source>
        <dbReference type="RuleBase" id="RU361169"/>
    </source>
</evidence>
<feature type="signal peptide" evidence="15">
    <location>
        <begin position="1"/>
        <end position="18"/>
    </location>
</feature>
<evidence type="ECO:0000256" key="8">
    <source>
        <dbReference type="ARBA" id="ARBA00023277"/>
    </source>
</evidence>
<dbReference type="EMBL" id="CAJVRC010000859">
    <property type="protein sequence ID" value="CAG8896796.1"/>
    <property type="molecule type" value="Genomic_DNA"/>
</dbReference>
<evidence type="ECO:0008006" key="18">
    <source>
        <dbReference type="Google" id="ProtNLM"/>
    </source>
</evidence>
<evidence type="ECO:0000313" key="17">
    <source>
        <dbReference type="Proteomes" id="UP001154252"/>
    </source>
</evidence>
<evidence type="ECO:0000256" key="1">
    <source>
        <dbReference type="ARBA" id="ARBA00004613"/>
    </source>
</evidence>
<dbReference type="PANTHER" id="PTHR31736:SF9">
    <property type="entry name" value="ENDO-XYLOGALACTURONAN HYDROLASE A-RELATED"/>
    <property type="match status" value="1"/>
</dbReference>
<keyword evidence="4 15" id="KW-0732">Signal</keyword>
<dbReference type="GO" id="GO:0005576">
    <property type="term" value="C:extracellular region"/>
    <property type="evidence" value="ECO:0007669"/>
    <property type="project" value="UniProtKB-SubCell"/>
</dbReference>
<dbReference type="InterPro" id="IPR000743">
    <property type="entry name" value="Glyco_hydro_28"/>
</dbReference>
<dbReference type="InterPro" id="IPR012334">
    <property type="entry name" value="Pectin_lyas_fold"/>
</dbReference>
<evidence type="ECO:0000256" key="13">
    <source>
        <dbReference type="PROSITE-ProRule" id="PRU10052"/>
    </source>
</evidence>
<dbReference type="InterPro" id="IPR011050">
    <property type="entry name" value="Pectin_lyase_fold/virulence"/>
</dbReference>
<keyword evidence="17" id="KW-1185">Reference proteome</keyword>
<evidence type="ECO:0000256" key="15">
    <source>
        <dbReference type="SAM" id="SignalP"/>
    </source>
</evidence>
<feature type="chain" id="PRO_5040799968" description="Endo-polygalacturonase" evidence="15">
    <location>
        <begin position="19"/>
        <end position="423"/>
    </location>
</feature>
<dbReference type="GO" id="GO:0045490">
    <property type="term" value="P:pectin catabolic process"/>
    <property type="evidence" value="ECO:0007669"/>
    <property type="project" value="UniProtKB-ARBA"/>
</dbReference>
<keyword evidence="10" id="KW-0961">Cell wall biogenesis/degradation</keyword>
<dbReference type="PANTHER" id="PTHR31736">
    <property type="match status" value="1"/>
</dbReference>
<keyword evidence="5" id="KW-0677">Repeat</keyword>
<keyword evidence="11" id="KW-0624">Polysaccharide degradation</keyword>
<evidence type="ECO:0000256" key="3">
    <source>
        <dbReference type="ARBA" id="ARBA00022525"/>
    </source>
</evidence>
<feature type="active site" evidence="13">
    <location>
        <position position="268"/>
    </location>
</feature>
<evidence type="ECO:0000256" key="9">
    <source>
        <dbReference type="ARBA" id="ARBA00023295"/>
    </source>
</evidence>
<keyword evidence="3" id="KW-0964">Secreted</keyword>
<organism evidence="16 17">
    <name type="scientific">Penicillium egyptiacum</name>
    <dbReference type="NCBI Taxonomy" id="1303716"/>
    <lineage>
        <taxon>Eukaryota</taxon>
        <taxon>Fungi</taxon>
        <taxon>Dikarya</taxon>
        <taxon>Ascomycota</taxon>
        <taxon>Pezizomycotina</taxon>
        <taxon>Eurotiomycetes</taxon>
        <taxon>Eurotiomycetidae</taxon>
        <taxon>Eurotiales</taxon>
        <taxon>Aspergillaceae</taxon>
        <taxon>Penicillium</taxon>
    </lineage>
</organism>
<dbReference type="PROSITE" id="PS00502">
    <property type="entry name" value="POLYGALACTURONASE"/>
    <property type="match status" value="1"/>
</dbReference>
<evidence type="ECO:0000256" key="5">
    <source>
        <dbReference type="ARBA" id="ARBA00022737"/>
    </source>
</evidence>
<comment type="similarity">
    <text evidence="2 14">Belongs to the glycosyl hydrolase 28 family.</text>
</comment>
<comment type="caution">
    <text evidence="16">The sequence shown here is derived from an EMBL/GenBank/DDBJ whole genome shotgun (WGS) entry which is preliminary data.</text>
</comment>
<evidence type="ECO:0000256" key="11">
    <source>
        <dbReference type="ARBA" id="ARBA00023326"/>
    </source>
</evidence>
<evidence type="ECO:0000256" key="6">
    <source>
        <dbReference type="ARBA" id="ARBA00022801"/>
    </source>
</evidence>
<dbReference type="Gene3D" id="2.160.20.10">
    <property type="entry name" value="Single-stranded right-handed beta-helix, Pectin lyase-like"/>
    <property type="match status" value="1"/>
</dbReference>
<sequence>MSITKALAVFALLGSSLALPEKSRHNHARASPCTPAAGGSASIDDVPAITSAIASCGKGGTIVIPAGKTYYLNSPLDFAGCVGCDFQLEGTLKFSSSTDIWEGQTAMINIKNIDGLKIRSLTGKGVIDGNGQNAYAFLSFCVLQHSFQFTNMVYRWDLFAKDSSYKRPTLLYITGGSNIEVSNLRQKNPPNVFNSVKGDTKTAKFFDLKMDATSKSDNEPKNTDGFDIGASTDVTISNVDVKNDDDCVAFKPGADGVTVKDITCTGSHGLSVGSLGKSSDDFVKNVYVSGATMIKSTKAVGIKTYPSGSGHGMSTVSNVTFTDVVVDGCDYAIQIQSCYGEDTDYCVKNPGNADLTDIVFDSISGETSGKYKAVTGSLACGARGTCDVKVGAYTVEAPSGGSEVLCANTPSDLGVKCTPGASG</sequence>
<proteinExistence type="inferred from homology"/>
<dbReference type="Proteomes" id="UP001154252">
    <property type="component" value="Unassembled WGS sequence"/>
</dbReference>
<name>A0A9W4K8J0_9EURO</name>
<reference evidence="16" key="1">
    <citation type="submission" date="2021-07" db="EMBL/GenBank/DDBJ databases">
        <authorList>
            <person name="Branca A.L. A."/>
        </authorList>
    </citation>
    <scope>NUCLEOTIDE SEQUENCE</scope>
</reference>
<dbReference type="GO" id="GO:0004650">
    <property type="term" value="F:polygalacturonase activity"/>
    <property type="evidence" value="ECO:0007669"/>
    <property type="project" value="InterPro"/>
</dbReference>
<keyword evidence="8" id="KW-0119">Carbohydrate metabolism</keyword>
<dbReference type="InterPro" id="IPR006626">
    <property type="entry name" value="PbH1"/>
</dbReference>
<gene>
    <name evidence="16" type="ORF">PEGY_LOCUS4508</name>
</gene>
<dbReference type="SMART" id="SM00710">
    <property type="entry name" value="PbH1"/>
    <property type="match status" value="4"/>
</dbReference>
<protein>
    <recommendedName>
        <fullName evidence="18">Endo-polygalacturonase</fullName>
    </recommendedName>
</protein>
<evidence type="ECO:0000256" key="4">
    <source>
        <dbReference type="ARBA" id="ARBA00022729"/>
    </source>
</evidence>